<reference evidence="1" key="1">
    <citation type="journal article" date="2019" name="Sci. Rep.">
        <title>Draft genome of Tanacetum cinerariifolium, the natural source of mosquito coil.</title>
        <authorList>
            <person name="Yamashiro T."/>
            <person name="Shiraishi A."/>
            <person name="Satake H."/>
            <person name="Nakayama K."/>
        </authorList>
    </citation>
    <scope>NUCLEOTIDE SEQUENCE</scope>
</reference>
<organism evidence="1">
    <name type="scientific">Tanacetum cinerariifolium</name>
    <name type="common">Dalmatian daisy</name>
    <name type="synonym">Chrysanthemum cinerariifolium</name>
    <dbReference type="NCBI Taxonomy" id="118510"/>
    <lineage>
        <taxon>Eukaryota</taxon>
        <taxon>Viridiplantae</taxon>
        <taxon>Streptophyta</taxon>
        <taxon>Embryophyta</taxon>
        <taxon>Tracheophyta</taxon>
        <taxon>Spermatophyta</taxon>
        <taxon>Magnoliopsida</taxon>
        <taxon>eudicotyledons</taxon>
        <taxon>Gunneridae</taxon>
        <taxon>Pentapetalae</taxon>
        <taxon>asterids</taxon>
        <taxon>campanulids</taxon>
        <taxon>Asterales</taxon>
        <taxon>Asteraceae</taxon>
        <taxon>Asteroideae</taxon>
        <taxon>Anthemideae</taxon>
        <taxon>Anthemidinae</taxon>
        <taxon>Tanacetum</taxon>
    </lineage>
</organism>
<name>A0A6L2MQW8_TANCI</name>
<sequence>MAATLTTVTLHSRLPSPHLHHRHHINIITTTITSSPPATSTRARLVSFTAPRPKGAYGYGITTKGAIGLCRITARGVFGLREDEEGAFGWLFYNHRGCLVEQDHDKSAFGVHRLGCAGFMVNSD</sequence>
<dbReference type="EMBL" id="BKCJ010007264">
    <property type="protein sequence ID" value="GEU76363.1"/>
    <property type="molecule type" value="Genomic_DNA"/>
</dbReference>
<proteinExistence type="predicted"/>
<protein>
    <submittedName>
        <fullName evidence="1">Uncharacterized protein</fullName>
    </submittedName>
</protein>
<comment type="caution">
    <text evidence="1">The sequence shown here is derived from an EMBL/GenBank/DDBJ whole genome shotgun (WGS) entry which is preliminary data.</text>
</comment>
<accession>A0A6L2MQW8</accession>
<evidence type="ECO:0000313" key="1">
    <source>
        <dbReference type="EMBL" id="GEU76363.1"/>
    </source>
</evidence>
<gene>
    <name evidence="1" type="ORF">Tci_048341</name>
</gene>
<dbReference type="AlphaFoldDB" id="A0A6L2MQW8"/>